<protein>
    <submittedName>
        <fullName evidence="1">NAD-dependent deacetylase sirtuin family</fullName>
        <ecNumber evidence="1">3.5.1.-</ecNumber>
    </submittedName>
</protein>
<sequence>MFDDDTWVYGPTIEDRDRLDAWCKVREGILVIEIGAGEAIPTVRRFGERVAHRMIRINPQDEPASDAR</sequence>
<keyword evidence="1" id="KW-0378">Hydrolase</keyword>
<dbReference type="Proteomes" id="UP000256862">
    <property type="component" value="Chromosome CO2235"/>
</dbReference>
<dbReference type="GO" id="GO:0016787">
    <property type="term" value="F:hydrolase activity"/>
    <property type="evidence" value="ECO:0007669"/>
    <property type="project" value="UniProtKB-KW"/>
</dbReference>
<dbReference type="EMBL" id="OGUS01000121">
    <property type="protein sequence ID" value="SPC14213.1"/>
    <property type="molecule type" value="Genomic_DNA"/>
</dbReference>
<accession>A0A375G0Q0</accession>
<proteinExistence type="predicted"/>
<dbReference type="EC" id="3.5.1.-" evidence="1"/>
<reference evidence="1" key="1">
    <citation type="submission" date="2018-01" db="EMBL/GenBank/DDBJ databases">
        <authorList>
            <person name="Clerissi C."/>
        </authorList>
    </citation>
    <scope>NUCLEOTIDE SEQUENCE</scope>
    <source>
        <strain evidence="1">Cupriavidus oxalaticus LMG 2235</strain>
    </source>
</reference>
<organism evidence="1">
    <name type="scientific">Cupriavidus oxalaticus</name>
    <dbReference type="NCBI Taxonomy" id="96344"/>
    <lineage>
        <taxon>Bacteria</taxon>
        <taxon>Pseudomonadati</taxon>
        <taxon>Pseudomonadota</taxon>
        <taxon>Betaproteobacteria</taxon>
        <taxon>Burkholderiales</taxon>
        <taxon>Burkholderiaceae</taxon>
        <taxon>Cupriavidus</taxon>
    </lineage>
</organism>
<comment type="caution">
    <text evidence="1">The sequence shown here is derived from an EMBL/GenBank/DDBJ whole genome shotgun (WGS) entry which is preliminary data.</text>
</comment>
<gene>
    <name evidence="1" type="ORF">CO2235_200069</name>
</gene>
<dbReference type="AlphaFoldDB" id="A0A375G0Q0"/>
<name>A0A375G0Q0_9BURK</name>
<evidence type="ECO:0000313" key="1">
    <source>
        <dbReference type="EMBL" id="SPC14213.1"/>
    </source>
</evidence>